<keyword evidence="2" id="KW-1185">Reference proteome</keyword>
<dbReference type="AlphaFoldDB" id="A0AAD8JG86"/>
<evidence type="ECO:0000313" key="2">
    <source>
        <dbReference type="Proteomes" id="UP001237642"/>
    </source>
</evidence>
<reference evidence="1" key="1">
    <citation type="submission" date="2023-02" db="EMBL/GenBank/DDBJ databases">
        <title>Genome of toxic invasive species Heracleum sosnowskyi carries increased number of genes despite the absence of recent whole-genome duplications.</title>
        <authorList>
            <person name="Schelkunov M."/>
            <person name="Shtratnikova V."/>
            <person name="Makarenko M."/>
            <person name="Klepikova A."/>
            <person name="Omelchenko D."/>
            <person name="Novikova G."/>
            <person name="Obukhova E."/>
            <person name="Bogdanov V."/>
            <person name="Penin A."/>
            <person name="Logacheva M."/>
        </authorList>
    </citation>
    <scope>NUCLEOTIDE SEQUENCE</scope>
    <source>
        <strain evidence="1">Hsosn_3</strain>
        <tissue evidence="1">Leaf</tissue>
    </source>
</reference>
<organism evidence="1 2">
    <name type="scientific">Heracleum sosnowskyi</name>
    <dbReference type="NCBI Taxonomy" id="360622"/>
    <lineage>
        <taxon>Eukaryota</taxon>
        <taxon>Viridiplantae</taxon>
        <taxon>Streptophyta</taxon>
        <taxon>Embryophyta</taxon>
        <taxon>Tracheophyta</taxon>
        <taxon>Spermatophyta</taxon>
        <taxon>Magnoliopsida</taxon>
        <taxon>eudicotyledons</taxon>
        <taxon>Gunneridae</taxon>
        <taxon>Pentapetalae</taxon>
        <taxon>asterids</taxon>
        <taxon>campanulids</taxon>
        <taxon>Apiales</taxon>
        <taxon>Apiaceae</taxon>
        <taxon>Apioideae</taxon>
        <taxon>apioid superclade</taxon>
        <taxon>Tordylieae</taxon>
        <taxon>Tordyliinae</taxon>
        <taxon>Heracleum</taxon>
    </lineage>
</organism>
<accession>A0AAD8JG86</accession>
<gene>
    <name evidence="1" type="ORF">POM88_002736</name>
</gene>
<protein>
    <submittedName>
        <fullName evidence="1">Uncharacterized protein</fullName>
    </submittedName>
</protein>
<dbReference type="Proteomes" id="UP001237642">
    <property type="component" value="Unassembled WGS sequence"/>
</dbReference>
<name>A0AAD8JG86_9APIA</name>
<comment type="caution">
    <text evidence="1">The sequence shown here is derived from an EMBL/GenBank/DDBJ whole genome shotgun (WGS) entry which is preliminary data.</text>
</comment>
<dbReference type="EMBL" id="JAUIZM010000001">
    <property type="protein sequence ID" value="KAK1403131.1"/>
    <property type="molecule type" value="Genomic_DNA"/>
</dbReference>
<reference evidence="1" key="2">
    <citation type="submission" date="2023-05" db="EMBL/GenBank/DDBJ databases">
        <authorList>
            <person name="Schelkunov M.I."/>
        </authorList>
    </citation>
    <scope>NUCLEOTIDE SEQUENCE</scope>
    <source>
        <strain evidence="1">Hsosn_3</strain>
        <tissue evidence="1">Leaf</tissue>
    </source>
</reference>
<proteinExistence type="predicted"/>
<evidence type="ECO:0000313" key="1">
    <source>
        <dbReference type="EMBL" id="KAK1403131.1"/>
    </source>
</evidence>
<sequence>MGQNLCCMKRTSPGDDHNKKARVTGLNVSTKINLDRKNKQVHCSFESKVKFSTLEDYLVDSPEMNRCSQCITDIGDHQLQIVHEGYQKIHPASPDVTTGFYTPRISFSEKMSLLGRVTEENEEGSISGRVKKRVSFRLPDETDIIVFYPSEDTFEDF</sequence>